<dbReference type="GO" id="GO:0003676">
    <property type="term" value="F:nucleic acid binding"/>
    <property type="evidence" value="ECO:0007669"/>
    <property type="project" value="InterPro"/>
</dbReference>
<evidence type="ECO:0000256" key="4">
    <source>
        <dbReference type="ARBA" id="ARBA00022759"/>
    </source>
</evidence>
<dbReference type="CDD" id="cd09274">
    <property type="entry name" value="RNase_HI_RT_Ty3"/>
    <property type="match status" value="1"/>
</dbReference>
<dbReference type="GO" id="GO:0003964">
    <property type="term" value="F:RNA-directed DNA polymerase activity"/>
    <property type="evidence" value="ECO:0007669"/>
    <property type="project" value="UniProtKB-KW"/>
</dbReference>
<evidence type="ECO:0000313" key="9">
    <source>
        <dbReference type="EMBL" id="GEU79916.1"/>
    </source>
</evidence>
<dbReference type="InterPro" id="IPR036397">
    <property type="entry name" value="RNaseH_sf"/>
</dbReference>
<feature type="domain" description="Reverse transcriptase RNase H-like" evidence="7">
    <location>
        <begin position="261"/>
        <end position="351"/>
    </location>
</feature>
<dbReference type="InterPro" id="IPR041588">
    <property type="entry name" value="Integrase_H2C2"/>
</dbReference>
<dbReference type="PANTHER" id="PTHR37984">
    <property type="entry name" value="PROTEIN CBG26694"/>
    <property type="match status" value="1"/>
</dbReference>
<dbReference type="InterPro" id="IPR041373">
    <property type="entry name" value="RT_RNaseH"/>
</dbReference>
<gene>
    <name evidence="9" type="ORF">Tci_051894</name>
</gene>
<dbReference type="EMBL" id="BKCJ010007973">
    <property type="protein sequence ID" value="GEU79916.1"/>
    <property type="molecule type" value="Genomic_DNA"/>
</dbReference>
<comment type="caution">
    <text evidence="9">The sequence shown here is derived from an EMBL/GenBank/DDBJ whole genome shotgun (WGS) entry which is preliminary data.</text>
</comment>
<dbReference type="Pfam" id="PF17917">
    <property type="entry name" value="RT_RNaseH"/>
    <property type="match status" value="1"/>
</dbReference>
<accession>A0A6L2N128</accession>
<feature type="domain" description="Integrase zinc-binding" evidence="8">
    <location>
        <begin position="456"/>
        <end position="511"/>
    </location>
</feature>
<organism evidence="9">
    <name type="scientific">Tanacetum cinerariifolium</name>
    <name type="common">Dalmatian daisy</name>
    <name type="synonym">Chrysanthemum cinerariifolium</name>
    <dbReference type="NCBI Taxonomy" id="118510"/>
    <lineage>
        <taxon>Eukaryota</taxon>
        <taxon>Viridiplantae</taxon>
        <taxon>Streptophyta</taxon>
        <taxon>Embryophyta</taxon>
        <taxon>Tracheophyta</taxon>
        <taxon>Spermatophyta</taxon>
        <taxon>Magnoliopsida</taxon>
        <taxon>eudicotyledons</taxon>
        <taxon>Gunneridae</taxon>
        <taxon>Pentapetalae</taxon>
        <taxon>asterids</taxon>
        <taxon>campanulids</taxon>
        <taxon>Asterales</taxon>
        <taxon>Asteraceae</taxon>
        <taxon>Asteroideae</taxon>
        <taxon>Anthemideae</taxon>
        <taxon>Anthemidinae</taxon>
        <taxon>Tanacetum</taxon>
    </lineage>
</organism>
<dbReference type="Pfam" id="PF17921">
    <property type="entry name" value="Integrase_H2C2"/>
    <property type="match status" value="1"/>
</dbReference>
<evidence type="ECO:0000256" key="6">
    <source>
        <dbReference type="ARBA" id="ARBA00022918"/>
    </source>
</evidence>
<sequence>MLVKVDKFTFPADFVILEMEGDSKVPLILVRPFLNTTDAVIRVKQKQINLGVRTEKMIFNIDFAMKHSYSNDDTCFSIDVIDEILEEDFDALLDEGSKILHSIKGTFLEEEIFAEFDEFMAMTADEDSESEFDTENPPFEKITINIDYKIKTSLKEPLTNLKLKPLLIVLEYDRHSWLVLFTVYQRKEVLQLSPKKMMNLSQQEPSRVGDIAKMLILSLIGKKRHFMVKEGIVFGHKVSGAGLEVDKAKIDVISKLPTPTDIKVGAGLGQKYGKTFHPIYFASKTLNPAQQKYTVTEKQLMAVVFAFDKFRSYLILSKNIVHTDHSALKNLFKKQNAKPRLIRWILLLQEFDIEIKDRKETRNVVADHLSRIENDKSSDDGEVDDNFPGETLMEINTKDEPRFADLANYLVADIIPKGMTYQQKNKFFSNLKHYFWEEPYLFKVCSDRIIRRCISESKTQTILDQCHHRPTGRHYGPNVTTKKVLDSGFYWSTIIKEAHTLVHFCEACQKTGNISKRDEMPLNNIQVCEIFDIRGIDYMGPFPKSYKFECVLVVVDYVSKWIEAQALPTNDARVSNALVSHHEIEQAPSNDDLILELESEPVLVPNTILQPEATRKSTRVPVQPSWLKDYVTTYHPNTNQVSVTSLQNQFHAFICALVAQTTPTYFKEAVKDADWCKAIDDELRALKENDTWEVTSLPKDKKAIACHWIYKTKLKADGSVDRKKPG</sequence>
<name>A0A6L2N128_TANCI</name>
<dbReference type="PANTHER" id="PTHR37984:SF5">
    <property type="entry name" value="PROTEIN NYNRIN-LIKE"/>
    <property type="match status" value="1"/>
</dbReference>
<dbReference type="InterPro" id="IPR050951">
    <property type="entry name" value="Retrovirus_Pol_polyprotein"/>
</dbReference>
<protein>
    <submittedName>
        <fullName evidence="9">Reverse transcriptase domain-containing protein</fullName>
    </submittedName>
</protein>
<evidence type="ECO:0000256" key="1">
    <source>
        <dbReference type="ARBA" id="ARBA00022679"/>
    </source>
</evidence>
<keyword evidence="2" id="KW-0548">Nucleotidyltransferase</keyword>
<keyword evidence="5" id="KW-0378">Hydrolase</keyword>
<dbReference type="SUPFAM" id="SSF56672">
    <property type="entry name" value="DNA/RNA polymerases"/>
    <property type="match status" value="1"/>
</dbReference>
<evidence type="ECO:0000259" key="8">
    <source>
        <dbReference type="Pfam" id="PF17921"/>
    </source>
</evidence>
<keyword evidence="4" id="KW-0255">Endonuclease</keyword>
<keyword evidence="6 9" id="KW-0695">RNA-directed DNA polymerase</keyword>
<keyword evidence="1" id="KW-0808">Transferase</keyword>
<keyword evidence="3" id="KW-0540">Nuclease</keyword>
<dbReference type="Gene3D" id="3.30.420.10">
    <property type="entry name" value="Ribonuclease H-like superfamily/Ribonuclease H"/>
    <property type="match status" value="1"/>
</dbReference>
<evidence type="ECO:0000256" key="5">
    <source>
        <dbReference type="ARBA" id="ARBA00022801"/>
    </source>
</evidence>
<evidence type="ECO:0000256" key="3">
    <source>
        <dbReference type="ARBA" id="ARBA00022722"/>
    </source>
</evidence>
<dbReference type="AlphaFoldDB" id="A0A6L2N128"/>
<proteinExistence type="predicted"/>
<dbReference type="GO" id="GO:0016787">
    <property type="term" value="F:hydrolase activity"/>
    <property type="evidence" value="ECO:0007669"/>
    <property type="project" value="UniProtKB-KW"/>
</dbReference>
<dbReference type="Gene3D" id="1.10.340.70">
    <property type="match status" value="1"/>
</dbReference>
<evidence type="ECO:0000259" key="7">
    <source>
        <dbReference type="Pfam" id="PF17917"/>
    </source>
</evidence>
<evidence type="ECO:0000256" key="2">
    <source>
        <dbReference type="ARBA" id="ARBA00022695"/>
    </source>
</evidence>
<dbReference type="InterPro" id="IPR043502">
    <property type="entry name" value="DNA/RNA_pol_sf"/>
</dbReference>
<dbReference type="GO" id="GO:0004519">
    <property type="term" value="F:endonuclease activity"/>
    <property type="evidence" value="ECO:0007669"/>
    <property type="project" value="UniProtKB-KW"/>
</dbReference>
<reference evidence="9" key="1">
    <citation type="journal article" date="2019" name="Sci. Rep.">
        <title>Draft genome of Tanacetum cinerariifolium, the natural source of mosquito coil.</title>
        <authorList>
            <person name="Yamashiro T."/>
            <person name="Shiraishi A."/>
            <person name="Satake H."/>
            <person name="Nakayama K."/>
        </authorList>
    </citation>
    <scope>NUCLEOTIDE SEQUENCE</scope>
</reference>